<dbReference type="SMART" id="SM00347">
    <property type="entry name" value="HTH_MARR"/>
    <property type="match status" value="1"/>
</dbReference>
<comment type="caution">
    <text evidence="2">The sequence shown here is derived from an EMBL/GenBank/DDBJ whole genome shotgun (WGS) entry which is preliminary data.</text>
</comment>
<reference evidence="3" key="1">
    <citation type="journal article" date="2019" name="Int. J. Syst. Evol. Microbiol.">
        <title>The Global Catalogue of Microorganisms (GCM) 10K type strain sequencing project: providing services to taxonomists for standard genome sequencing and annotation.</title>
        <authorList>
            <consortium name="The Broad Institute Genomics Platform"/>
            <consortium name="The Broad Institute Genome Sequencing Center for Infectious Disease"/>
            <person name="Wu L."/>
            <person name="Ma J."/>
        </authorList>
    </citation>
    <scope>NUCLEOTIDE SEQUENCE [LARGE SCALE GENOMIC DNA]</scope>
    <source>
        <strain evidence="3">CCM 8979</strain>
    </source>
</reference>
<sequence>MIDDGMVARQLLQLARRIKQRRNRHIQDLDLTIGQGDALKYFAENPNQTIATFKDYQGITHQTARVIVQHMVALGVVTLTANPQDGRSKLVVVTPLGLSKYAQLTKHGWRTSEELFAGFTAAEQQQFLALARRANANLEGK</sequence>
<proteinExistence type="predicted"/>
<dbReference type="Proteomes" id="UP001597189">
    <property type="component" value="Unassembled WGS sequence"/>
</dbReference>
<gene>
    <name evidence="2" type="ORF">ACFQ44_03415</name>
</gene>
<dbReference type="RefSeq" id="WP_203643044.1">
    <property type="nucleotide sequence ID" value="NZ_BOLN01000002.1"/>
</dbReference>
<keyword evidence="3" id="KW-1185">Reference proteome</keyword>
<dbReference type="PANTHER" id="PTHR33164:SF43">
    <property type="entry name" value="HTH-TYPE TRANSCRIPTIONAL REPRESSOR YETL"/>
    <property type="match status" value="1"/>
</dbReference>
<protein>
    <submittedName>
        <fullName evidence="2">MarR family winged helix-turn-helix transcriptional regulator</fullName>
    </submittedName>
</protein>
<dbReference type="InterPro" id="IPR036388">
    <property type="entry name" value="WH-like_DNA-bd_sf"/>
</dbReference>
<evidence type="ECO:0000313" key="2">
    <source>
        <dbReference type="EMBL" id="MFD1454733.1"/>
    </source>
</evidence>
<dbReference type="InterPro" id="IPR036390">
    <property type="entry name" value="WH_DNA-bd_sf"/>
</dbReference>
<dbReference type="SUPFAM" id="SSF46785">
    <property type="entry name" value="Winged helix' DNA-binding domain"/>
    <property type="match status" value="1"/>
</dbReference>
<dbReference type="EMBL" id="JBHTOD010000002">
    <property type="protein sequence ID" value="MFD1454733.1"/>
    <property type="molecule type" value="Genomic_DNA"/>
</dbReference>
<feature type="domain" description="HTH marR-type" evidence="1">
    <location>
        <begin position="4"/>
        <end position="136"/>
    </location>
</feature>
<dbReference type="Gene3D" id="1.10.10.10">
    <property type="entry name" value="Winged helix-like DNA-binding domain superfamily/Winged helix DNA-binding domain"/>
    <property type="match status" value="1"/>
</dbReference>
<dbReference type="InterPro" id="IPR039422">
    <property type="entry name" value="MarR/SlyA-like"/>
</dbReference>
<dbReference type="PANTHER" id="PTHR33164">
    <property type="entry name" value="TRANSCRIPTIONAL REGULATOR, MARR FAMILY"/>
    <property type="match status" value="1"/>
</dbReference>
<dbReference type="Pfam" id="PF12802">
    <property type="entry name" value="MarR_2"/>
    <property type="match status" value="1"/>
</dbReference>
<name>A0ABW4D3P3_9LACO</name>
<organism evidence="2 3">
    <name type="scientific">Levilactobacillus lanxiensis</name>
    <dbReference type="NCBI Taxonomy" id="2799568"/>
    <lineage>
        <taxon>Bacteria</taxon>
        <taxon>Bacillati</taxon>
        <taxon>Bacillota</taxon>
        <taxon>Bacilli</taxon>
        <taxon>Lactobacillales</taxon>
        <taxon>Lactobacillaceae</taxon>
        <taxon>Levilactobacillus</taxon>
    </lineage>
</organism>
<evidence type="ECO:0000259" key="1">
    <source>
        <dbReference type="PROSITE" id="PS50995"/>
    </source>
</evidence>
<dbReference type="InterPro" id="IPR000835">
    <property type="entry name" value="HTH_MarR-typ"/>
</dbReference>
<accession>A0ABW4D3P3</accession>
<dbReference type="PROSITE" id="PS50995">
    <property type="entry name" value="HTH_MARR_2"/>
    <property type="match status" value="1"/>
</dbReference>
<evidence type="ECO:0000313" key="3">
    <source>
        <dbReference type="Proteomes" id="UP001597189"/>
    </source>
</evidence>